<gene>
    <name evidence="1" type="ORF">FUT82_16670</name>
</gene>
<protein>
    <submittedName>
        <fullName evidence="1">Phage virion morphogenesis protein</fullName>
    </submittedName>
</protein>
<dbReference type="AlphaFoldDB" id="A0AAE6M8E3"/>
<dbReference type="InterPro" id="IPR006522">
    <property type="entry name" value="Phage_virion_morphogenesis"/>
</dbReference>
<sequence length="186" mass="19776">MGGAGIEVTLDEAEYRHIIEALHNASHSDLKRIAHAAGLALQAVTAEAFVKQADPATGEKWKALKNPRGELSKKPGSTTPILTDRGTLKKSITFNAFDDGSVIIGSNLVYAGIHQTGGKTKAHAIKPRNAGVKALRFNGRFFKSVKHPGSAIPARPFLGVPKGFQESFFEDPAIKKLLGIAIGAEV</sequence>
<accession>A0AAE6M8E3</accession>
<evidence type="ECO:0000313" key="2">
    <source>
        <dbReference type="Proteomes" id="UP000323594"/>
    </source>
</evidence>
<evidence type="ECO:0000313" key="1">
    <source>
        <dbReference type="EMBL" id="QEJ99463.1"/>
    </source>
</evidence>
<dbReference type="Pfam" id="PF05069">
    <property type="entry name" value="Phage_tail_S"/>
    <property type="match status" value="1"/>
</dbReference>
<dbReference type="EMBL" id="CP042817">
    <property type="protein sequence ID" value="QEJ99463.1"/>
    <property type="molecule type" value="Genomic_DNA"/>
</dbReference>
<organism evidence="1 2">
    <name type="scientific">Treponema phagedenis</name>
    <dbReference type="NCBI Taxonomy" id="162"/>
    <lineage>
        <taxon>Bacteria</taxon>
        <taxon>Pseudomonadati</taxon>
        <taxon>Spirochaetota</taxon>
        <taxon>Spirochaetia</taxon>
        <taxon>Spirochaetales</taxon>
        <taxon>Treponemataceae</taxon>
        <taxon>Treponema</taxon>
    </lineage>
</organism>
<dbReference type="Proteomes" id="UP000323594">
    <property type="component" value="Chromosome"/>
</dbReference>
<dbReference type="NCBIfam" id="TIGR01635">
    <property type="entry name" value="tail_comp_S"/>
    <property type="match status" value="1"/>
</dbReference>
<name>A0AAE6M8E3_TREPH</name>
<reference evidence="1 2" key="1">
    <citation type="submission" date="2019-08" db="EMBL/GenBank/DDBJ databases">
        <authorList>
            <person name="Kuhnert P."/>
        </authorList>
    </citation>
    <scope>NUCLEOTIDE SEQUENCE [LARGE SCALE GENOMIC DNA]</scope>
    <source>
        <strain evidence="1 2">B36.5</strain>
    </source>
</reference>
<proteinExistence type="predicted"/>
<dbReference type="RefSeq" id="WP_148879355.1">
    <property type="nucleotide sequence ID" value="NZ_CP042813.1"/>
</dbReference>